<comment type="cofactor">
    <cofactor evidence="1">
        <name>Mg(2+)</name>
        <dbReference type="ChEBI" id="CHEBI:18420"/>
    </cofactor>
</comment>
<dbReference type="EMBL" id="KN880582">
    <property type="protein sequence ID" value="KIY65633.1"/>
    <property type="molecule type" value="Genomic_DNA"/>
</dbReference>
<organism evidence="9 10">
    <name type="scientific">Cylindrobasidium torrendii FP15055 ss-10</name>
    <dbReference type="NCBI Taxonomy" id="1314674"/>
    <lineage>
        <taxon>Eukaryota</taxon>
        <taxon>Fungi</taxon>
        <taxon>Dikarya</taxon>
        <taxon>Basidiomycota</taxon>
        <taxon>Agaricomycotina</taxon>
        <taxon>Agaricomycetes</taxon>
        <taxon>Agaricomycetidae</taxon>
        <taxon>Agaricales</taxon>
        <taxon>Marasmiineae</taxon>
        <taxon>Physalacriaceae</taxon>
        <taxon>Cylindrobasidium</taxon>
    </lineage>
</organism>
<comment type="subcellular location">
    <subcellularLocation>
        <location evidence="2">Membrane</location>
        <topology evidence="2">Multi-pass membrane protein</topology>
    </subcellularLocation>
</comment>
<evidence type="ECO:0000256" key="1">
    <source>
        <dbReference type="ARBA" id="ARBA00001946"/>
    </source>
</evidence>
<sequence>MSITSATHNAIYPTQGIKALRNEISTKSRSLRELFAVPNSTELQACWELCRLQNGMGCATVFLPVAWSIAMVYRAQSNVTGLEAITRAITYFFMCIGIKCLIMTIDDVLDYDIDAKVERTKKRAIPRGAITIERAWLFFALQVIIGVALAFTMLSHQALLISMSVWPLYVIYPTCKRWMSFAPIPLGLMFNIGIFMGWADLTTDGSIPYTTLIPMYIGATLWTVTYETAYQHQDRLEDIEIGMKSLAIFLGKSTLPVCAATATGFGAFMALGGYLNGHGLAFFASVAYATYILLANLRNVDIDSPKSCMQYFLLTPKVGNAILMGLVADAVVQRVVSGVPLLL</sequence>
<dbReference type="InterPro" id="IPR044878">
    <property type="entry name" value="UbiA_sf"/>
</dbReference>
<evidence type="ECO:0000256" key="7">
    <source>
        <dbReference type="ARBA" id="ARBA00023136"/>
    </source>
</evidence>
<reference evidence="9 10" key="1">
    <citation type="journal article" date="2015" name="Fungal Genet. Biol.">
        <title>Evolution of novel wood decay mechanisms in Agaricales revealed by the genome sequences of Fistulina hepatica and Cylindrobasidium torrendii.</title>
        <authorList>
            <person name="Floudas D."/>
            <person name="Held B.W."/>
            <person name="Riley R."/>
            <person name="Nagy L.G."/>
            <person name="Koehler G."/>
            <person name="Ransdell A.S."/>
            <person name="Younus H."/>
            <person name="Chow J."/>
            <person name="Chiniquy J."/>
            <person name="Lipzen A."/>
            <person name="Tritt A."/>
            <person name="Sun H."/>
            <person name="Haridas S."/>
            <person name="LaButti K."/>
            <person name="Ohm R.A."/>
            <person name="Kues U."/>
            <person name="Blanchette R.A."/>
            <person name="Grigoriev I.V."/>
            <person name="Minto R.E."/>
            <person name="Hibbett D.S."/>
        </authorList>
    </citation>
    <scope>NUCLEOTIDE SEQUENCE [LARGE SCALE GENOMIC DNA]</scope>
    <source>
        <strain evidence="9 10">FP15055 ss-10</strain>
    </source>
</reference>
<comment type="similarity">
    <text evidence="3">Belongs to the UbiA prenyltransferase family.</text>
</comment>
<dbReference type="GO" id="GO:0016765">
    <property type="term" value="F:transferase activity, transferring alkyl or aryl (other than methyl) groups"/>
    <property type="evidence" value="ECO:0007669"/>
    <property type="project" value="InterPro"/>
</dbReference>
<feature type="transmembrane region" description="Helical" evidence="8">
    <location>
        <begin position="207"/>
        <end position="225"/>
    </location>
</feature>
<dbReference type="PANTHER" id="PTHR11048:SF28">
    <property type="entry name" value="4-HYDROXYBENZOATE POLYPRENYLTRANSFERASE, MITOCHONDRIAL"/>
    <property type="match status" value="1"/>
</dbReference>
<dbReference type="FunFam" id="1.20.120.1780:FF:000001">
    <property type="entry name" value="4-hydroxybenzoate octaprenyltransferase"/>
    <property type="match status" value="1"/>
</dbReference>
<dbReference type="Pfam" id="PF01040">
    <property type="entry name" value="UbiA"/>
    <property type="match status" value="1"/>
</dbReference>
<evidence type="ECO:0000256" key="8">
    <source>
        <dbReference type="SAM" id="Phobius"/>
    </source>
</evidence>
<evidence type="ECO:0000313" key="9">
    <source>
        <dbReference type="EMBL" id="KIY65633.1"/>
    </source>
</evidence>
<protein>
    <submittedName>
        <fullName evidence="9">UbiA prenyltransferase</fullName>
    </submittedName>
</protein>
<dbReference type="Gene3D" id="1.10.357.140">
    <property type="entry name" value="UbiA prenyltransferase"/>
    <property type="match status" value="1"/>
</dbReference>
<evidence type="ECO:0000256" key="2">
    <source>
        <dbReference type="ARBA" id="ARBA00004141"/>
    </source>
</evidence>
<dbReference type="InterPro" id="IPR039653">
    <property type="entry name" value="Prenyltransferase"/>
</dbReference>
<dbReference type="InterPro" id="IPR000537">
    <property type="entry name" value="UbiA_prenyltransferase"/>
</dbReference>
<feature type="transmembrane region" description="Helical" evidence="8">
    <location>
        <begin position="130"/>
        <end position="151"/>
    </location>
</feature>
<evidence type="ECO:0000313" key="10">
    <source>
        <dbReference type="Proteomes" id="UP000054007"/>
    </source>
</evidence>
<keyword evidence="5 8" id="KW-0812">Transmembrane</keyword>
<dbReference type="CDD" id="cd13959">
    <property type="entry name" value="PT_UbiA_COQ2"/>
    <property type="match status" value="1"/>
</dbReference>
<proteinExistence type="inferred from homology"/>
<name>A0A0D7B4Y0_9AGAR</name>
<keyword evidence="6 8" id="KW-1133">Transmembrane helix</keyword>
<keyword evidence="10" id="KW-1185">Reference proteome</keyword>
<keyword evidence="4 9" id="KW-0808">Transferase</keyword>
<dbReference type="GO" id="GO:0005886">
    <property type="term" value="C:plasma membrane"/>
    <property type="evidence" value="ECO:0007669"/>
    <property type="project" value="TreeGrafter"/>
</dbReference>
<gene>
    <name evidence="9" type="ORF">CYLTODRAFT_400106</name>
</gene>
<evidence type="ECO:0000256" key="3">
    <source>
        <dbReference type="ARBA" id="ARBA00005985"/>
    </source>
</evidence>
<evidence type="ECO:0000256" key="4">
    <source>
        <dbReference type="ARBA" id="ARBA00022679"/>
    </source>
</evidence>
<dbReference type="Proteomes" id="UP000054007">
    <property type="component" value="Unassembled WGS sequence"/>
</dbReference>
<evidence type="ECO:0000256" key="6">
    <source>
        <dbReference type="ARBA" id="ARBA00022989"/>
    </source>
</evidence>
<dbReference type="PANTHER" id="PTHR11048">
    <property type="entry name" value="PRENYLTRANSFERASES"/>
    <property type="match status" value="1"/>
</dbReference>
<feature type="transmembrane region" description="Helical" evidence="8">
    <location>
        <begin position="88"/>
        <end position="109"/>
    </location>
</feature>
<dbReference type="AlphaFoldDB" id="A0A0D7B4Y0"/>
<evidence type="ECO:0000256" key="5">
    <source>
        <dbReference type="ARBA" id="ARBA00022692"/>
    </source>
</evidence>
<feature type="transmembrane region" description="Helical" evidence="8">
    <location>
        <begin position="246"/>
        <end position="271"/>
    </location>
</feature>
<feature type="transmembrane region" description="Helical" evidence="8">
    <location>
        <begin position="182"/>
        <end position="201"/>
    </location>
</feature>
<accession>A0A0D7B4Y0</accession>
<dbReference type="OrthoDB" id="18170at2759"/>
<feature type="transmembrane region" description="Helical" evidence="8">
    <location>
        <begin position="277"/>
        <end position="297"/>
    </location>
</feature>
<keyword evidence="7 8" id="KW-0472">Membrane</keyword>
<dbReference type="STRING" id="1314674.A0A0D7B4Y0"/>